<evidence type="ECO:0000313" key="2">
    <source>
        <dbReference type="EMBL" id="KAF2005083.1"/>
    </source>
</evidence>
<feature type="chain" id="PRO_5025504283" evidence="1">
    <location>
        <begin position="18"/>
        <end position="136"/>
    </location>
</feature>
<dbReference type="OrthoDB" id="3797664at2759"/>
<feature type="signal peptide" evidence="1">
    <location>
        <begin position="1"/>
        <end position="17"/>
    </location>
</feature>
<evidence type="ECO:0000256" key="1">
    <source>
        <dbReference type="SAM" id="SignalP"/>
    </source>
</evidence>
<keyword evidence="1" id="KW-0732">Signal</keyword>
<dbReference type="AlphaFoldDB" id="A0A6A5WTE0"/>
<evidence type="ECO:0000313" key="3">
    <source>
        <dbReference type="Proteomes" id="UP000799779"/>
    </source>
</evidence>
<proteinExistence type="predicted"/>
<dbReference type="Proteomes" id="UP000799779">
    <property type="component" value="Unassembled WGS sequence"/>
</dbReference>
<protein>
    <submittedName>
        <fullName evidence="2">Uncharacterized protein</fullName>
    </submittedName>
</protein>
<reference evidence="2" key="1">
    <citation type="journal article" date="2020" name="Stud. Mycol.">
        <title>101 Dothideomycetes genomes: a test case for predicting lifestyles and emergence of pathogens.</title>
        <authorList>
            <person name="Haridas S."/>
            <person name="Albert R."/>
            <person name="Binder M."/>
            <person name="Bloem J."/>
            <person name="Labutti K."/>
            <person name="Salamov A."/>
            <person name="Andreopoulos B."/>
            <person name="Baker S."/>
            <person name="Barry K."/>
            <person name="Bills G."/>
            <person name="Bluhm B."/>
            <person name="Cannon C."/>
            <person name="Castanera R."/>
            <person name="Culley D."/>
            <person name="Daum C."/>
            <person name="Ezra D."/>
            <person name="Gonzalez J."/>
            <person name="Henrissat B."/>
            <person name="Kuo A."/>
            <person name="Liang C."/>
            <person name="Lipzen A."/>
            <person name="Lutzoni F."/>
            <person name="Magnuson J."/>
            <person name="Mondo S."/>
            <person name="Nolan M."/>
            <person name="Ohm R."/>
            <person name="Pangilinan J."/>
            <person name="Park H.-J."/>
            <person name="Ramirez L."/>
            <person name="Alfaro M."/>
            <person name="Sun H."/>
            <person name="Tritt A."/>
            <person name="Yoshinaga Y."/>
            <person name="Zwiers L.-H."/>
            <person name="Turgeon B."/>
            <person name="Goodwin S."/>
            <person name="Spatafora J."/>
            <person name="Crous P."/>
            <person name="Grigoriev I."/>
        </authorList>
    </citation>
    <scope>NUCLEOTIDE SEQUENCE</scope>
    <source>
        <strain evidence="2">CBS 123094</strain>
    </source>
</reference>
<sequence length="136" mass="13558">MKCFTIAVAAFAAAVSAYSYDAEVCTVITVTETVYASKSVTPYYPIPSGTGYPVIPSGTGYPIPSGTGYPIVPSSSPAPYYPIPSGTGSPVYPSGTAAPSGTGVYTPSPPEFTGAASAMKVPAAIAGVAGLVAFFL</sequence>
<accession>A0A6A5WTE0</accession>
<gene>
    <name evidence="2" type="ORF">P154DRAFT_518647</name>
</gene>
<dbReference type="EMBL" id="ML977564">
    <property type="protein sequence ID" value="KAF2005083.1"/>
    <property type="molecule type" value="Genomic_DNA"/>
</dbReference>
<name>A0A6A5WTE0_9PLEO</name>
<keyword evidence="3" id="KW-1185">Reference proteome</keyword>
<organism evidence="2 3">
    <name type="scientific">Amniculicola lignicola CBS 123094</name>
    <dbReference type="NCBI Taxonomy" id="1392246"/>
    <lineage>
        <taxon>Eukaryota</taxon>
        <taxon>Fungi</taxon>
        <taxon>Dikarya</taxon>
        <taxon>Ascomycota</taxon>
        <taxon>Pezizomycotina</taxon>
        <taxon>Dothideomycetes</taxon>
        <taxon>Pleosporomycetidae</taxon>
        <taxon>Pleosporales</taxon>
        <taxon>Amniculicolaceae</taxon>
        <taxon>Amniculicola</taxon>
    </lineage>
</organism>